<protein>
    <submittedName>
        <fullName evidence="1">Uncharacterized protein</fullName>
    </submittedName>
</protein>
<evidence type="ECO:0000313" key="2">
    <source>
        <dbReference type="Proteomes" id="UP001162992"/>
    </source>
</evidence>
<accession>A0ACC2AUB5</accession>
<proteinExistence type="predicted"/>
<dbReference type="EMBL" id="CM055110">
    <property type="protein sequence ID" value="KAJ7521137.1"/>
    <property type="molecule type" value="Genomic_DNA"/>
</dbReference>
<dbReference type="Proteomes" id="UP001162992">
    <property type="component" value="Chromosome 19"/>
</dbReference>
<keyword evidence="2" id="KW-1185">Reference proteome</keyword>
<name>A0ACC2AUB5_DIPCM</name>
<comment type="caution">
    <text evidence="1">The sequence shown here is derived from an EMBL/GenBank/DDBJ whole genome shotgun (WGS) entry which is preliminary data.</text>
</comment>
<organism evidence="1 2">
    <name type="scientific">Diphasiastrum complanatum</name>
    <name type="common">Issler's clubmoss</name>
    <name type="synonym">Lycopodium complanatum</name>
    <dbReference type="NCBI Taxonomy" id="34168"/>
    <lineage>
        <taxon>Eukaryota</taxon>
        <taxon>Viridiplantae</taxon>
        <taxon>Streptophyta</taxon>
        <taxon>Embryophyta</taxon>
        <taxon>Tracheophyta</taxon>
        <taxon>Lycopodiopsida</taxon>
        <taxon>Lycopodiales</taxon>
        <taxon>Lycopodiaceae</taxon>
        <taxon>Lycopodioideae</taxon>
        <taxon>Diphasiastrum</taxon>
    </lineage>
</organism>
<reference evidence="2" key="1">
    <citation type="journal article" date="2024" name="Proc. Natl. Acad. Sci. U.S.A.">
        <title>Extraordinary preservation of gene collinearity over three hundred million years revealed in homosporous lycophytes.</title>
        <authorList>
            <person name="Li C."/>
            <person name="Wickell D."/>
            <person name="Kuo L.Y."/>
            <person name="Chen X."/>
            <person name="Nie B."/>
            <person name="Liao X."/>
            <person name="Peng D."/>
            <person name="Ji J."/>
            <person name="Jenkins J."/>
            <person name="Williams M."/>
            <person name="Shu S."/>
            <person name="Plott C."/>
            <person name="Barry K."/>
            <person name="Rajasekar S."/>
            <person name="Grimwood J."/>
            <person name="Han X."/>
            <person name="Sun S."/>
            <person name="Hou Z."/>
            <person name="He W."/>
            <person name="Dai G."/>
            <person name="Sun C."/>
            <person name="Schmutz J."/>
            <person name="Leebens-Mack J.H."/>
            <person name="Li F.W."/>
            <person name="Wang L."/>
        </authorList>
    </citation>
    <scope>NUCLEOTIDE SEQUENCE [LARGE SCALE GENOMIC DNA]</scope>
    <source>
        <strain evidence="2">cv. PW_Plant_1</strain>
    </source>
</reference>
<gene>
    <name evidence="1" type="ORF">O6H91_19G039500</name>
</gene>
<sequence>MHDQLVGVKCRQAVASSHHNPPLVVFDGCLVFAAKLTRSGSIMARQVSALQIRFLPPLITLILIAYFITLAMAIRPLETVHSAFRNLISSEENCQKEKTEPAQISTLDVTVIKGEELETSAVDPWQRVVDGEAVFQRQLQVFLDYDGPSHSTNDKHKPPVPYISRPDSP</sequence>
<evidence type="ECO:0000313" key="1">
    <source>
        <dbReference type="EMBL" id="KAJ7521137.1"/>
    </source>
</evidence>